<evidence type="ECO:0000259" key="7">
    <source>
        <dbReference type="PROSITE" id="PS50157"/>
    </source>
</evidence>
<feature type="domain" description="Reverse transcriptase" evidence="8">
    <location>
        <begin position="37"/>
        <end position="287"/>
    </location>
</feature>
<dbReference type="SUPFAM" id="SSF56672">
    <property type="entry name" value="DNA/RNA polymerases"/>
    <property type="match status" value="1"/>
</dbReference>
<feature type="compositionally biased region" description="Acidic residues" evidence="6">
    <location>
        <begin position="997"/>
        <end position="1016"/>
    </location>
</feature>
<dbReference type="InterPro" id="IPR043502">
    <property type="entry name" value="DNA/RNA_pol_sf"/>
</dbReference>
<evidence type="ECO:0008006" key="11">
    <source>
        <dbReference type="Google" id="ProtNLM"/>
    </source>
</evidence>
<dbReference type="PANTHER" id="PTHR33332">
    <property type="entry name" value="REVERSE TRANSCRIPTASE DOMAIN-CONTAINING PROTEIN"/>
    <property type="match status" value="1"/>
</dbReference>
<dbReference type="EMBL" id="JAVRJZ010000526">
    <property type="protein sequence ID" value="KAK2702274.1"/>
    <property type="molecule type" value="Genomic_DNA"/>
</dbReference>
<dbReference type="Pfam" id="PF00078">
    <property type="entry name" value="RVT_1"/>
    <property type="match status" value="1"/>
</dbReference>
<keyword evidence="3 5" id="KW-0863">Zinc-finger</keyword>
<accession>A0AA88H2T5</accession>
<evidence type="ECO:0000256" key="6">
    <source>
        <dbReference type="SAM" id="MobiDB-lite"/>
    </source>
</evidence>
<dbReference type="InterPro" id="IPR000477">
    <property type="entry name" value="RT_dom"/>
</dbReference>
<dbReference type="Pfam" id="PF00071">
    <property type="entry name" value="Ras"/>
    <property type="match status" value="1"/>
</dbReference>
<feature type="region of interest" description="Disordered" evidence="6">
    <location>
        <begin position="831"/>
        <end position="861"/>
    </location>
</feature>
<dbReference type="FunFam" id="3.40.50.300:FF:001447">
    <property type="entry name" value="Ras-related protein Rab-1B"/>
    <property type="match status" value="1"/>
</dbReference>
<feature type="compositionally biased region" description="Basic and acidic residues" evidence="6">
    <location>
        <begin position="783"/>
        <end position="792"/>
    </location>
</feature>
<dbReference type="InterPro" id="IPR001806">
    <property type="entry name" value="Small_GTPase"/>
</dbReference>
<evidence type="ECO:0000313" key="10">
    <source>
        <dbReference type="Proteomes" id="UP001187531"/>
    </source>
</evidence>
<dbReference type="GO" id="GO:0008270">
    <property type="term" value="F:zinc ion binding"/>
    <property type="evidence" value="ECO:0007669"/>
    <property type="project" value="UniProtKB-KW"/>
</dbReference>
<dbReference type="GO" id="GO:0003924">
    <property type="term" value="F:GTPase activity"/>
    <property type="evidence" value="ECO:0007669"/>
    <property type="project" value="InterPro"/>
</dbReference>
<reference evidence="9" key="1">
    <citation type="submission" date="2023-07" db="EMBL/GenBank/DDBJ databases">
        <title>Chromosome-level genome assembly of Artemia franciscana.</title>
        <authorList>
            <person name="Jo E."/>
        </authorList>
    </citation>
    <scope>NUCLEOTIDE SEQUENCE</scope>
    <source>
        <tissue evidence="9">Whole body</tissue>
    </source>
</reference>
<dbReference type="Gene3D" id="3.40.50.300">
    <property type="entry name" value="P-loop containing nucleotide triphosphate hydrolases"/>
    <property type="match status" value="1"/>
</dbReference>
<evidence type="ECO:0000256" key="2">
    <source>
        <dbReference type="ARBA" id="ARBA00022737"/>
    </source>
</evidence>
<dbReference type="SMART" id="SM00355">
    <property type="entry name" value="ZnF_C2H2"/>
    <property type="match status" value="4"/>
</dbReference>
<feature type="region of interest" description="Disordered" evidence="6">
    <location>
        <begin position="963"/>
        <end position="1024"/>
    </location>
</feature>
<dbReference type="InterPro" id="IPR013087">
    <property type="entry name" value="Znf_C2H2_type"/>
</dbReference>
<evidence type="ECO:0000259" key="8">
    <source>
        <dbReference type="PROSITE" id="PS50878"/>
    </source>
</evidence>
<gene>
    <name evidence="9" type="ORF">QYM36_019136</name>
</gene>
<dbReference type="SUPFAM" id="SSF57667">
    <property type="entry name" value="beta-beta-alpha zinc fingers"/>
    <property type="match status" value="2"/>
</dbReference>
<dbReference type="SUPFAM" id="SSF52540">
    <property type="entry name" value="P-loop containing nucleoside triphosphate hydrolases"/>
    <property type="match status" value="1"/>
</dbReference>
<evidence type="ECO:0000256" key="5">
    <source>
        <dbReference type="PROSITE-ProRule" id="PRU00042"/>
    </source>
</evidence>
<dbReference type="PROSITE" id="PS51419">
    <property type="entry name" value="RAB"/>
    <property type="match status" value="1"/>
</dbReference>
<dbReference type="InterPro" id="IPR036236">
    <property type="entry name" value="Znf_C2H2_sf"/>
</dbReference>
<feature type="region of interest" description="Disordered" evidence="6">
    <location>
        <begin position="778"/>
        <end position="818"/>
    </location>
</feature>
<dbReference type="SMART" id="SM00174">
    <property type="entry name" value="RHO"/>
    <property type="match status" value="1"/>
</dbReference>
<name>A0AA88H2T5_ARTSF</name>
<dbReference type="Proteomes" id="UP001187531">
    <property type="component" value="Unassembled WGS sequence"/>
</dbReference>
<dbReference type="PROSITE" id="PS50878">
    <property type="entry name" value="RT_POL"/>
    <property type="match status" value="1"/>
</dbReference>
<comment type="caution">
    <text evidence="9">The sequence shown here is derived from an EMBL/GenBank/DDBJ whole genome shotgun (WGS) entry which is preliminary data.</text>
</comment>
<protein>
    <recommendedName>
        <fullName evidence="11">RNA-directed DNA polymerase from mobile element jockey</fullName>
    </recommendedName>
</protein>
<dbReference type="PROSITE" id="PS00028">
    <property type="entry name" value="ZINC_FINGER_C2H2_1"/>
    <property type="match status" value="3"/>
</dbReference>
<evidence type="ECO:0000256" key="3">
    <source>
        <dbReference type="ARBA" id="ARBA00022771"/>
    </source>
</evidence>
<dbReference type="SMART" id="SM00173">
    <property type="entry name" value="RAS"/>
    <property type="match status" value="1"/>
</dbReference>
<dbReference type="FunFam" id="3.30.160.60:FF:000100">
    <property type="entry name" value="Zinc finger 45-like"/>
    <property type="match status" value="1"/>
</dbReference>
<evidence type="ECO:0000256" key="1">
    <source>
        <dbReference type="ARBA" id="ARBA00022723"/>
    </source>
</evidence>
<keyword evidence="4" id="KW-0862">Zinc</keyword>
<dbReference type="PROSITE" id="PS50157">
    <property type="entry name" value="ZINC_FINGER_C2H2_2"/>
    <property type="match status" value="3"/>
</dbReference>
<dbReference type="GO" id="GO:0071897">
    <property type="term" value="P:DNA biosynthetic process"/>
    <property type="evidence" value="ECO:0007669"/>
    <property type="project" value="UniProtKB-ARBA"/>
</dbReference>
<sequence>MKGMKASKALNPDGIPSFILKEVRDELCEPLAILFQISFEQCKFPTSWKLSHVTPIFKGKGKRSDLENYRPISLTSPFLKIMERVIVEKLNSHLELNNLISDHQHGFRKNRSTVSQLVVIHDYIQSTLDRGIPIYIILIDLLKAFDRISLRKLIHCLEVYGIQGQLKNWLSAYLNDRKIAVKVADTLSTWTDATSGVPQGSVLGPVLFVMYIDICINAISQTDFGLFADDTKLLGEASASSQIQSDLDALTEKLEEWQLSPNLAKCSVVHLGRQNPMCTYKMKGIDLTKSTCEKDLGVILSLDLKPEKHIGLVVRKASNTLWLLSHSLRYLDNHSKILAYTSYVRPQLEYATVIWSPYLKKDIDRIERVQKRFVKGLQGFRNLPYYRGTHGVIIVYDVTNGQTFANVKRWLQEIDQNCDSVCKVLVGNKNDLPERKVVETEDAERFARQMKVPLFETSAKDNKNVEDMFMCISRNVLRIKLEQKTRQSVAEPSDKHKINLRDAQQKKNKCCRNEEENEEGGLWGVLGLSWFKKGPKEDIISSDLSISGKSDPLNCSCFANGLGPCDSCSSSYIITSCNEKRFYCTYCGRTFTDASNLQRHIRSNHAAGQHTHIHASVKPFRCEVCRKAYTQFSNLCRHKRMHADCRTHLRCGRCGQPCSFATTLAKHRRFCHASCQPTTPATNMYQQAPASPVNVPTTQQSFPSMGQTDPLLRATLYARAGLPFPLLPVQPLLLSGDMGMSYASALYSSSAKTYSMQREEKPVLESNSESEWCTAVKPKKLWRPADDSEDSKTPSFEPEDPQPKEQKEQPLDLSSSSASELKFSISETSAFSSPIPKISPAPKVPSPVLPPTQAPSNNWSSLGSLPPPPLLHPALLPARITMRHSIVPPALNRFGPYHAWNTLRTQQYLLKTPNYHDILASTSAAIRPKRPRNRNPCRCHLCDRCFGQQINLDRHLQKYESGTVDDVTPTSSRRSSHGNDVTSTADFIGGNVNQQETVDESDIESDVSVDSSDENEIQISVTDP</sequence>
<dbReference type="PROSITE" id="PS51421">
    <property type="entry name" value="RAS"/>
    <property type="match status" value="1"/>
</dbReference>
<evidence type="ECO:0000256" key="4">
    <source>
        <dbReference type="ARBA" id="ARBA00022833"/>
    </source>
</evidence>
<dbReference type="AlphaFoldDB" id="A0AA88H2T5"/>
<dbReference type="GO" id="GO:0005525">
    <property type="term" value="F:GTP binding"/>
    <property type="evidence" value="ECO:0007669"/>
    <property type="project" value="InterPro"/>
</dbReference>
<feature type="domain" description="C2H2-type" evidence="7">
    <location>
        <begin position="620"/>
        <end position="647"/>
    </location>
</feature>
<organism evidence="9 10">
    <name type="scientific">Artemia franciscana</name>
    <name type="common">Brine shrimp</name>
    <name type="synonym">Artemia sanfranciscana</name>
    <dbReference type="NCBI Taxonomy" id="6661"/>
    <lineage>
        <taxon>Eukaryota</taxon>
        <taxon>Metazoa</taxon>
        <taxon>Ecdysozoa</taxon>
        <taxon>Arthropoda</taxon>
        <taxon>Crustacea</taxon>
        <taxon>Branchiopoda</taxon>
        <taxon>Anostraca</taxon>
        <taxon>Artemiidae</taxon>
        <taxon>Artemia</taxon>
    </lineage>
</organism>
<keyword evidence="2" id="KW-0677">Repeat</keyword>
<proteinExistence type="predicted"/>
<dbReference type="Pfam" id="PF00096">
    <property type="entry name" value="zf-C2H2"/>
    <property type="match status" value="2"/>
</dbReference>
<dbReference type="Gene3D" id="3.30.160.60">
    <property type="entry name" value="Classic Zinc Finger"/>
    <property type="match status" value="2"/>
</dbReference>
<evidence type="ECO:0000313" key="9">
    <source>
        <dbReference type="EMBL" id="KAK2702274.1"/>
    </source>
</evidence>
<dbReference type="PRINTS" id="PR01345">
    <property type="entry name" value="CERVTRCPTASE"/>
</dbReference>
<dbReference type="SMART" id="SM00175">
    <property type="entry name" value="RAB"/>
    <property type="match status" value="1"/>
</dbReference>
<dbReference type="InterPro" id="IPR027417">
    <property type="entry name" value="P-loop_NTPase"/>
</dbReference>
<keyword evidence="10" id="KW-1185">Reference proteome</keyword>
<feature type="compositionally biased region" description="Polar residues" evidence="6">
    <location>
        <begin position="968"/>
        <end position="996"/>
    </location>
</feature>
<dbReference type="CDD" id="cd01650">
    <property type="entry name" value="RT_nLTR_like"/>
    <property type="match status" value="1"/>
</dbReference>
<keyword evidence="1" id="KW-0479">Metal-binding</keyword>
<feature type="compositionally biased region" description="Basic and acidic residues" evidence="6">
    <location>
        <begin position="801"/>
        <end position="810"/>
    </location>
</feature>
<feature type="domain" description="C2H2-type" evidence="7">
    <location>
        <begin position="649"/>
        <end position="677"/>
    </location>
</feature>
<feature type="domain" description="C2H2-type" evidence="7">
    <location>
        <begin position="582"/>
        <end position="619"/>
    </location>
</feature>
<dbReference type="FunFam" id="3.30.160.60:FF:000126">
    <property type="entry name" value="Mds1 and evi1 complex locus protein"/>
    <property type="match status" value="1"/>
</dbReference>
<feature type="compositionally biased region" description="Pro residues" evidence="6">
    <location>
        <begin position="837"/>
        <end position="853"/>
    </location>
</feature>